<evidence type="ECO:0000256" key="3">
    <source>
        <dbReference type="SAM" id="SignalP"/>
    </source>
</evidence>
<feature type="domain" description="NodB homology" evidence="4">
    <location>
        <begin position="55"/>
        <end position="231"/>
    </location>
</feature>
<dbReference type="InterPro" id="IPR002509">
    <property type="entry name" value="NODB_dom"/>
</dbReference>
<feature type="signal peptide" evidence="3">
    <location>
        <begin position="1"/>
        <end position="48"/>
    </location>
</feature>
<dbReference type="PANTHER" id="PTHR10587">
    <property type="entry name" value="GLYCOSYL TRANSFERASE-RELATED"/>
    <property type="match status" value="1"/>
</dbReference>
<feature type="chain" id="PRO_5047205201" evidence="3">
    <location>
        <begin position="49"/>
        <end position="255"/>
    </location>
</feature>
<evidence type="ECO:0000313" key="5">
    <source>
        <dbReference type="EMBL" id="GAA4986264.1"/>
    </source>
</evidence>
<evidence type="ECO:0000256" key="2">
    <source>
        <dbReference type="ARBA" id="ARBA00022801"/>
    </source>
</evidence>
<dbReference type="InterPro" id="IPR011330">
    <property type="entry name" value="Glyco_hydro/deAcase_b/a-brl"/>
</dbReference>
<keyword evidence="1" id="KW-0479">Metal-binding</keyword>
<dbReference type="CDD" id="cd10917">
    <property type="entry name" value="CE4_NodB_like_6s_7s"/>
    <property type="match status" value="1"/>
</dbReference>
<dbReference type="PANTHER" id="PTHR10587:SF133">
    <property type="entry name" value="CHITIN DEACETYLASE 1-RELATED"/>
    <property type="match status" value="1"/>
</dbReference>
<keyword evidence="6" id="KW-1185">Reference proteome</keyword>
<organism evidence="5 6">
    <name type="scientific">Yinghuangia aomiensis</name>
    <dbReference type="NCBI Taxonomy" id="676205"/>
    <lineage>
        <taxon>Bacteria</taxon>
        <taxon>Bacillati</taxon>
        <taxon>Actinomycetota</taxon>
        <taxon>Actinomycetes</taxon>
        <taxon>Kitasatosporales</taxon>
        <taxon>Streptomycetaceae</taxon>
        <taxon>Yinghuangia</taxon>
    </lineage>
</organism>
<protein>
    <submittedName>
        <fullName evidence="5">Polysaccharide deacetylase family protein</fullName>
    </submittedName>
</protein>
<name>A0ABP9I2M7_9ACTN</name>
<dbReference type="PROSITE" id="PS51318">
    <property type="entry name" value="TAT"/>
    <property type="match status" value="1"/>
</dbReference>
<gene>
    <name evidence="5" type="ORF">GCM10023205_66020</name>
</gene>
<dbReference type="EMBL" id="BAABHS010000031">
    <property type="protein sequence ID" value="GAA4986264.1"/>
    <property type="molecule type" value="Genomic_DNA"/>
</dbReference>
<dbReference type="Gene3D" id="3.20.20.370">
    <property type="entry name" value="Glycoside hydrolase/deacetylase"/>
    <property type="match status" value="1"/>
</dbReference>
<reference evidence="6" key="1">
    <citation type="journal article" date="2019" name="Int. J. Syst. Evol. Microbiol.">
        <title>The Global Catalogue of Microorganisms (GCM) 10K type strain sequencing project: providing services to taxonomists for standard genome sequencing and annotation.</title>
        <authorList>
            <consortium name="The Broad Institute Genomics Platform"/>
            <consortium name="The Broad Institute Genome Sequencing Center for Infectious Disease"/>
            <person name="Wu L."/>
            <person name="Ma J."/>
        </authorList>
    </citation>
    <scope>NUCLEOTIDE SEQUENCE [LARGE SCALE GENOMIC DNA]</scope>
    <source>
        <strain evidence="6">JCM 17986</strain>
    </source>
</reference>
<evidence type="ECO:0000313" key="6">
    <source>
        <dbReference type="Proteomes" id="UP001500466"/>
    </source>
</evidence>
<comment type="caution">
    <text evidence="5">The sequence shown here is derived from an EMBL/GenBank/DDBJ whole genome shotgun (WGS) entry which is preliminary data.</text>
</comment>
<sequence>MPEASPASPVAPASRRRSRARRSVARLAAATAAVCLLAVGPQAPAAHAATQCANGYVAITFDDGPTAMTPDYVRALQDAGGVRATFFLTGAHALDYPQNVDLLAQNGQWIGNHSYSHPFLDEQGEPAAFDELLGTNQILLAQTGTAPTLFRPPYGRTNADIRQDAAVLGMTEVLWTADSFDYNGITTDAIVDNALQVQPGGIILMHEGYTTTLAAIPRIVDGLAARGLCAGKVVPSAAPVEAWPGTSFYATAAHW</sequence>
<accession>A0ABP9I2M7</accession>
<dbReference type="PROSITE" id="PS51677">
    <property type="entry name" value="NODB"/>
    <property type="match status" value="1"/>
</dbReference>
<evidence type="ECO:0000259" key="4">
    <source>
        <dbReference type="PROSITE" id="PS51677"/>
    </source>
</evidence>
<dbReference type="Proteomes" id="UP001500466">
    <property type="component" value="Unassembled WGS sequence"/>
</dbReference>
<dbReference type="RefSeq" id="WP_345679447.1">
    <property type="nucleotide sequence ID" value="NZ_BAABHS010000031.1"/>
</dbReference>
<dbReference type="SUPFAM" id="SSF88713">
    <property type="entry name" value="Glycoside hydrolase/deacetylase"/>
    <property type="match status" value="1"/>
</dbReference>
<dbReference type="Pfam" id="PF01522">
    <property type="entry name" value="Polysacc_deac_1"/>
    <property type="match status" value="1"/>
</dbReference>
<dbReference type="InterPro" id="IPR006311">
    <property type="entry name" value="TAT_signal"/>
</dbReference>
<evidence type="ECO:0000256" key="1">
    <source>
        <dbReference type="ARBA" id="ARBA00022723"/>
    </source>
</evidence>
<keyword evidence="2" id="KW-0378">Hydrolase</keyword>
<dbReference type="InterPro" id="IPR050248">
    <property type="entry name" value="Polysacc_deacetylase_ArnD"/>
</dbReference>
<keyword evidence="3" id="KW-0732">Signal</keyword>
<proteinExistence type="predicted"/>